<gene>
    <name evidence="1" type="ORF">DN730_10100</name>
</gene>
<dbReference type="RefSeq" id="WP_115467988.1">
    <property type="nucleotide sequence ID" value="NZ_QKRA01000003.1"/>
</dbReference>
<dbReference type="OrthoDB" id="8606883at2"/>
<dbReference type="Gene3D" id="1.20.5.300">
    <property type="match status" value="1"/>
</dbReference>
<comment type="caution">
    <text evidence="1">The sequence shown here is derived from an EMBL/GenBank/DDBJ whole genome shotgun (WGS) entry which is preliminary data.</text>
</comment>
<dbReference type="PANTHER" id="PTHR36508">
    <property type="entry name" value="PROTEIN SLYX"/>
    <property type="match status" value="1"/>
</dbReference>
<evidence type="ECO:0000313" key="2">
    <source>
        <dbReference type="Proteomes" id="UP000254326"/>
    </source>
</evidence>
<reference evidence="1 2" key="1">
    <citation type="submission" date="2018-06" db="EMBL/GenBank/DDBJ databases">
        <title>Marinomonas sp. YLB-05 draft genome sequence.</title>
        <authorList>
            <person name="Yu L."/>
            <person name="Tang X."/>
        </authorList>
    </citation>
    <scope>NUCLEOTIDE SEQUENCE [LARGE SCALE GENOMIC DNA]</scope>
    <source>
        <strain evidence="1 2">YLB-05</strain>
    </source>
</reference>
<dbReference type="AlphaFoldDB" id="A0A370UAE2"/>
<dbReference type="Proteomes" id="UP000254326">
    <property type="component" value="Unassembled WGS sequence"/>
</dbReference>
<protein>
    <submittedName>
        <fullName evidence="1">SlyX protein</fullName>
    </submittedName>
</protein>
<dbReference type="EMBL" id="QKRA01000003">
    <property type="protein sequence ID" value="RDL44725.1"/>
    <property type="molecule type" value="Genomic_DNA"/>
</dbReference>
<evidence type="ECO:0000313" key="1">
    <source>
        <dbReference type="EMBL" id="RDL44725.1"/>
    </source>
</evidence>
<dbReference type="Pfam" id="PF04102">
    <property type="entry name" value="SlyX"/>
    <property type="match status" value="1"/>
</dbReference>
<accession>A0A370UAE2</accession>
<dbReference type="InterPro" id="IPR007236">
    <property type="entry name" value="SlyX"/>
</dbReference>
<name>A0A370UAE2_9GAMM</name>
<proteinExistence type="predicted"/>
<organism evidence="1 2">
    <name type="scientific">Marinomonas piezotolerans</name>
    <dbReference type="NCBI Taxonomy" id="2213058"/>
    <lineage>
        <taxon>Bacteria</taxon>
        <taxon>Pseudomonadati</taxon>
        <taxon>Pseudomonadota</taxon>
        <taxon>Gammaproteobacteria</taxon>
        <taxon>Oceanospirillales</taxon>
        <taxon>Oceanospirillaceae</taxon>
        <taxon>Marinomonas</taxon>
    </lineage>
</organism>
<keyword evidence="2" id="KW-1185">Reference proteome</keyword>
<dbReference type="PANTHER" id="PTHR36508:SF1">
    <property type="entry name" value="PROTEIN SLYX"/>
    <property type="match status" value="1"/>
</dbReference>
<sequence>MNTSDLLNRIDELEMKSQFQEETIDALNHALTLQQKDLLLLKEQIKLIAKQLEANRQQQVGVSDSSERPPHY</sequence>